<keyword evidence="3" id="KW-1185">Reference proteome</keyword>
<organism evidence="2 3">
    <name type="scientific">Carex littledalei</name>
    <dbReference type="NCBI Taxonomy" id="544730"/>
    <lineage>
        <taxon>Eukaryota</taxon>
        <taxon>Viridiplantae</taxon>
        <taxon>Streptophyta</taxon>
        <taxon>Embryophyta</taxon>
        <taxon>Tracheophyta</taxon>
        <taxon>Spermatophyta</taxon>
        <taxon>Magnoliopsida</taxon>
        <taxon>Liliopsida</taxon>
        <taxon>Poales</taxon>
        <taxon>Cyperaceae</taxon>
        <taxon>Cyperoideae</taxon>
        <taxon>Cariceae</taxon>
        <taxon>Carex</taxon>
        <taxon>Carex subgen. Euthyceras</taxon>
    </lineage>
</organism>
<reference evidence="2" key="1">
    <citation type="submission" date="2020-01" db="EMBL/GenBank/DDBJ databases">
        <title>Genome sequence of Kobresia littledalei, the first chromosome-level genome in the family Cyperaceae.</title>
        <authorList>
            <person name="Qu G."/>
        </authorList>
    </citation>
    <scope>NUCLEOTIDE SEQUENCE</scope>
    <source>
        <strain evidence="2">C.B.Clarke</strain>
        <tissue evidence="2">Leaf</tissue>
    </source>
</reference>
<dbReference type="GO" id="GO:0016788">
    <property type="term" value="F:hydrolase activity, acting on ester bonds"/>
    <property type="evidence" value="ECO:0007669"/>
    <property type="project" value="TreeGrafter"/>
</dbReference>
<evidence type="ECO:0000313" key="2">
    <source>
        <dbReference type="EMBL" id="KAF3324983.1"/>
    </source>
</evidence>
<name>A0A833QTH7_9POAL</name>
<dbReference type="InterPro" id="IPR029052">
    <property type="entry name" value="Metallo-depent_PP-like"/>
</dbReference>
<dbReference type="AlphaFoldDB" id="A0A833QTH7"/>
<keyword evidence="1" id="KW-0732">Signal</keyword>
<comment type="caution">
    <text evidence="2">The sequence shown here is derived from an EMBL/GenBank/DDBJ whole genome shotgun (WGS) entry which is preliminary data.</text>
</comment>
<dbReference type="SUPFAM" id="SSF56300">
    <property type="entry name" value="Metallo-dependent phosphatases"/>
    <property type="match status" value="1"/>
</dbReference>
<dbReference type="OrthoDB" id="783096at2759"/>
<evidence type="ECO:0000256" key="1">
    <source>
        <dbReference type="SAM" id="SignalP"/>
    </source>
</evidence>
<accession>A0A833QTH7</accession>
<dbReference type="PANTHER" id="PTHR32440:SF0">
    <property type="entry name" value="PHOSPHATASE DCR2-RELATED"/>
    <property type="match status" value="1"/>
</dbReference>
<dbReference type="GO" id="GO:0005737">
    <property type="term" value="C:cytoplasm"/>
    <property type="evidence" value="ECO:0007669"/>
    <property type="project" value="TreeGrafter"/>
</dbReference>
<sequence length="108" mass="12110">MEIIKLYNRNLCLFFLLITTAMAARAEGLRFGKKSGEFKIIQVADMHYADGRLTGCLDVFPNQKPTCSDLNTTDFLYRVFRAENPDLVVFTVGPTYCKELSCKETGGG</sequence>
<protein>
    <submittedName>
        <fullName evidence="2">Putative inactive purple acid phosphatase 29</fullName>
    </submittedName>
</protein>
<feature type="chain" id="PRO_5032514661" evidence="1">
    <location>
        <begin position="27"/>
        <end position="108"/>
    </location>
</feature>
<dbReference type="EMBL" id="SWLB01000021">
    <property type="protein sequence ID" value="KAF3324983.1"/>
    <property type="molecule type" value="Genomic_DNA"/>
</dbReference>
<evidence type="ECO:0000313" key="3">
    <source>
        <dbReference type="Proteomes" id="UP000623129"/>
    </source>
</evidence>
<dbReference type="Proteomes" id="UP000623129">
    <property type="component" value="Unassembled WGS sequence"/>
</dbReference>
<proteinExistence type="predicted"/>
<feature type="signal peptide" evidence="1">
    <location>
        <begin position="1"/>
        <end position="26"/>
    </location>
</feature>
<dbReference type="PANTHER" id="PTHR32440">
    <property type="entry name" value="PHOSPHATASE DCR2-RELATED-RELATED"/>
    <property type="match status" value="1"/>
</dbReference>
<gene>
    <name evidence="2" type="ORF">FCM35_KLT11140</name>
</gene>